<proteinExistence type="predicted"/>
<sequence length="115" mass="13313">MDGLASMWQEKLRILLGEHREQQREVERLVREQFKKSPTQEQLAKGPDHQRQVEKLVKEKLAERWGGETVYLSDEVYGELGVTAIQGWMQNNGWHIPRQRCESSCPEAHCAGPES</sequence>
<reference evidence="1 2" key="1">
    <citation type="submission" date="2014-04" db="EMBL/GenBank/DDBJ databases">
        <authorList>
            <consortium name="DOE Joint Genome Institute"/>
            <person name="Kuo A."/>
            <person name="Girlanda M."/>
            <person name="Perotto S."/>
            <person name="Kohler A."/>
            <person name="Nagy L.G."/>
            <person name="Floudas D."/>
            <person name="Copeland A."/>
            <person name="Barry K.W."/>
            <person name="Cichocki N."/>
            <person name="Veneault-Fourrey C."/>
            <person name="LaButti K."/>
            <person name="Lindquist E.A."/>
            <person name="Lipzen A."/>
            <person name="Lundell T."/>
            <person name="Morin E."/>
            <person name="Murat C."/>
            <person name="Sun H."/>
            <person name="Tunlid A."/>
            <person name="Henrissat B."/>
            <person name="Grigoriev I.V."/>
            <person name="Hibbett D.S."/>
            <person name="Martin F."/>
            <person name="Nordberg H.P."/>
            <person name="Cantor M.N."/>
            <person name="Hua S.X."/>
        </authorList>
    </citation>
    <scope>NUCLEOTIDE SEQUENCE [LARGE SCALE GENOMIC DNA]</scope>
    <source>
        <strain evidence="1 2">MUT 4182</strain>
    </source>
</reference>
<reference evidence="2" key="2">
    <citation type="submission" date="2015-01" db="EMBL/GenBank/DDBJ databases">
        <title>Evolutionary Origins and Diversification of the Mycorrhizal Mutualists.</title>
        <authorList>
            <consortium name="DOE Joint Genome Institute"/>
            <consortium name="Mycorrhizal Genomics Consortium"/>
            <person name="Kohler A."/>
            <person name="Kuo A."/>
            <person name="Nagy L.G."/>
            <person name="Floudas D."/>
            <person name="Copeland A."/>
            <person name="Barry K.W."/>
            <person name="Cichocki N."/>
            <person name="Veneault-Fourrey C."/>
            <person name="LaButti K."/>
            <person name="Lindquist E.A."/>
            <person name="Lipzen A."/>
            <person name="Lundell T."/>
            <person name="Morin E."/>
            <person name="Murat C."/>
            <person name="Riley R."/>
            <person name="Ohm R."/>
            <person name="Sun H."/>
            <person name="Tunlid A."/>
            <person name="Henrissat B."/>
            <person name="Grigoriev I.V."/>
            <person name="Hibbett D.S."/>
            <person name="Martin F."/>
        </authorList>
    </citation>
    <scope>NUCLEOTIDE SEQUENCE [LARGE SCALE GENOMIC DNA]</scope>
    <source>
        <strain evidence="2">MUT 4182</strain>
    </source>
</reference>
<organism evidence="1 2">
    <name type="scientific">Tulasnella calospora MUT 4182</name>
    <dbReference type="NCBI Taxonomy" id="1051891"/>
    <lineage>
        <taxon>Eukaryota</taxon>
        <taxon>Fungi</taxon>
        <taxon>Dikarya</taxon>
        <taxon>Basidiomycota</taxon>
        <taxon>Agaricomycotina</taxon>
        <taxon>Agaricomycetes</taxon>
        <taxon>Cantharellales</taxon>
        <taxon>Tulasnellaceae</taxon>
        <taxon>Tulasnella</taxon>
    </lineage>
</organism>
<accession>A0A0C3L6S2</accession>
<protein>
    <submittedName>
        <fullName evidence="1">Uncharacterized protein</fullName>
    </submittedName>
</protein>
<dbReference type="HOGENOM" id="CLU_2110742_0_0_1"/>
<evidence type="ECO:0000313" key="1">
    <source>
        <dbReference type="EMBL" id="KIO17247.1"/>
    </source>
</evidence>
<dbReference type="AlphaFoldDB" id="A0A0C3L6S2"/>
<evidence type="ECO:0000313" key="2">
    <source>
        <dbReference type="Proteomes" id="UP000054248"/>
    </source>
</evidence>
<dbReference type="EMBL" id="KN823409">
    <property type="protein sequence ID" value="KIO17247.1"/>
    <property type="molecule type" value="Genomic_DNA"/>
</dbReference>
<gene>
    <name evidence="1" type="ORF">M407DRAFT_246803</name>
</gene>
<keyword evidence="2" id="KW-1185">Reference proteome</keyword>
<dbReference type="Proteomes" id="UP000054248">
    <property type="component" value="Unassembled WGS sequence"/>
</dbReference>
<name>A0A0C3L6S2_9AGAM</name>